<dbReference type="EMBL" id="SPKJ01000077">
    <property type="protein sequence ID" value="MYZ49485.1"/>
    <property type="molecule type" value="Genomic_DNA"/>
</dbReference>
<dbReference type="Gene3D" id="3.40.190.10">
    <property type="entry name" value="Periplasmic binding protein-like II"/>
    <property type="match status" value="2"/>
</dbReference>
<dbReference type="SUPFAM" id="SSF53850">
    <property type="entry name" value="Periplasmic binding protein-like II"/>
    <property type="match status" value="1"/>
</dbReference>
<dbReference type="GO" id="GO:0003700">
    <property type="term" value="F:DNA-binding transcription factor activity"/>
    <property type="evidence" value="ECO:0007669"/>
    <property type="project" value="InterPro"/>
</dbReference>
<comment type="caution">
    <text evidence="8">The sequence shown here is derived from an EMBL/GenBank/DDBJ whole genome shotgun (WGS) entry which is preliminary data.</text>
</comment>
<dbReference type="PROSITE" id="PS50931">
    <property type="entry name" value="HTH_LYSR"/>
    <property type="match status" value="1"/>
</dbReference>
<dbReference type="InterPro" id="IPR000847">
    <property type="entry name" value="LysR_HTH_N"/>
</dbReference>
<dbReference type="PANTHER" id="PTHR30419:SF8">
    <property type="entry name" value="NITROGEN ASSIMILATION TRANSCRIPTIONAL ACTIVATOR-RELATED"/>
    <property type="match status" value="1"/>
</dbReference>
<proteinExistence type="inferred from homology"/>
<dbReference type="PRINTS" id="PR00039">
    <property type="entry name" value="HTHLYSR"/>
</dbReference>
<name>A0A964T6T9_9HYPH</name>
<dbReference type="PANTHER" id="PTHR30419">
    <property type="entry name" value="HTH-TYPE TRANSCRIPTIONAL REGULATOR YBHD"/>
    <property type="match status" value="1"/>
</dbReference>
<evidence type="ECO:0000256" key="5">
    <source>
        <dbReference type="SAM" id="Coils"/>
    </source>
</evidence>
<evidence type="ECO:0000313" key="8">
    <source>
        <dbReference type="EMBL" id="MYZ49485.1"/>
    </source>
</evidence>
<keyword evidence="5" id="KW-0175">Coiled coil</keyword>
<evidence type="ECO:0000256" key="2">
    <source>
        <dbReference type="ARBA" id="ARBA00023015"/>
    </source>
</evidence>
<dbReference type="AlphaFoldDB" id="A0A964T6T9"/>
<dbReference type="GO" id="GO:0003677">
    <property type="term" value="F:DNA binding"/>
    <property type="evidence" value="ECO:0007669"/>
    <property type="project" value="UniProtKB-KW"/>
</dbReference>
<evidence type="ECO:0000256" key="1">
    <source>
        <dbReference type="ARBA" id="ARBA00009437"/>
    </source>
</evidence>
<evidence type="ECO:0000259" key="7">
    <source>
        <dbReference type="PROSITE" id="PS50931"/>
    </source>
</evidence>
<dbReference type="Proteomes" id="UP000773614">
    <property type="component" value="Unassembled WGS sequence"/>
</dbReference>
<dbReference type="SUPFAM" id="SSF46785">
    <property type="entry name" value="Winged helix' DNA-binding domain"/>
    <property type="match status" value="1"/>
</dbReference>
<feature type="coiled-coil region" evidence="5">
    <location>
        <begin position="89"/>
        <end position="116"/>
    </location>
</feature>
<keyword evidence="9" id="KW-1185">Reference proteome</keyword>
<dbReference type="InterPro" id="IPR036388">
    <property type="entry name" value="WH-like_DNA-bd_sf"/>
</dbReference>
<feature type="region of interest" description="Disordered" evidence="6">
    <location>
        <begin position="318"/>
        <end position="339"/>
    </location>
</feature>
<sequence>MPSGRDLHNSGAQEDRLHRLSRNIPTMLSLLKITEHGSINKAAEVLHISQPALTRSVGRLEAVLGVPLLERTARGVHATPFGEVVLARARNIEIELRNAERDIAALRNSVAGALRIGATPLVAGYFMPAALEAIYSAFPETPVRLVEGTRPELLGMLRRKELDFVVSTFPFDQKEPDLDQHPLFELDLRVVVRASHPLATSERLLLRDIAHYRWILPRADSALYKRVERDFLRAGVAFPGSVIETSSLETTRSLVTATDLVAILPLRAVTPAVANGTLAILSGDWSFEHRTVGVFLREGQEMPPSCRILMRLLRNMPAPRPRRAKPGPAAGEARLAAEA</sequence>
<keyword evidence="4" id="KW-0804">Transcription</keyword>
<dbReference type="GO" id="GO:0005829">
    <property type="term" value="C:cytosol"/>
    <property type="evidence" value="ECO:0007669"/>
    <property type="project" value="TreeGrafter"/>
</dbReference>
<evidence type="ECO:0000313" key="9">
    <source>
        <dbReference type="Proteomes" id="UP000773614"/>
    </source>
</evidence>
<feature type="domain" description="HTH lysR-type" evidence="7">
    <location>
        <begin position="35"/>
        <end position="79"/>
    </location>
</feature>
<gene>
    <name evidence="8" type="ORF">E4O86_17385</name>
</gene>
<accession>A0A964T6T9</accession>
<comment type="similarity">
    <text evidence="1">Belongs to the LysR transcriptional regulatory family.</text>
</comment>
<keyword evidence="2" id="KW-0805">Transcription regulation</keyword>
<reference evidence="8" key="1">
    <citation type="submission" date="2019-03" db="EMBL/GenBank/DDBJ databases">
        <title>Afifella sp. nov., isolated from activated sludge.</title>
        <authorList>
            <person name="Li Q."/>
            <person name="Liu Y."/>
        </authorList>
    </citation>
    <scope>NUCLEOTIDE SEQUENCE</scope>
    <source>
        <strain evidence="8">L72</strain>
    </source>
</reference>
<dbReference type="InterPro" id="IPR050950">
    <property type="entry name" value="HTH-type_LysR_regulators"/>
</dbReference>
<dbReference type="InterPro" id="IPR036390">
    <property type="entry name" value="WH_DNA-bd_sf"/>
</dbReference>
<protein>
    <submittedName>
        <fullName evidence="8">LysR family transcriptional regulator</fullName>
    </submittedName>
</protein>
<dbReference type="Pfam" id="PF00126">
    <property type="entry name" value="HTH_1"/>
    <property type="match status" value="1"/>
</dbReference>
<keyword evidence="3" id="KW-0238">DNA-binding</keyword>
<dbReference type="Gene3D" id="1.10.10.10">
    <property type="entry name" value="Winged helix-like DNA-binding domain superfamily/Winged helix DNA-binding domain"/>
    <property type="match status" value="1"/>
</dbReference>
<evidence type="ECO:0000256" key="6">
    <source>
        <dbReference type="SAM" id="MobiDB-lite"/>
    </source>
</evidence>
<dbReference type="InterPro" id="IPR005119">
    <property type="entry name" value="LysR_subst-bd"/>
</dbReference>
<evidence type="ECO:0000256" key="4">
    <source>
        <dbReference type="ARBA" id="ARBA00023163"/>
    </source>
</evidence>
<evidence type="ECO:0000256" key="3">
    <source>
        <dbReference type="ARBA" id="ARBA00023125"/>
    </source>
</evidence>
<organism evidence="8 9">
    <name type="scientific">Propylenella binzhouense</name>
    <dbReference type="NCBI Taxonomy" id="2555902"/>
    <lineage>
        <taxon>Bacteria</taxon>
        <taxon>Pseudomonadati</taxon>
        <taxon>Pseudomonadota</taxon>
        <taxon>Alphaproteobacteria</taxon>
        <taxon>Hyphomicrobiales</taxon>
        <taxon>Propylenellaceae</taxon>
        <taxon>Propylenella</taxon>
    </lineage>
</organism>
<feature type="compositionally biased region" description="Low complexity" evidence="6">
    <location>
        <begin position="326"/>
        <end position="339"/>
    </location>
</feature>
<dbReference type="Pfam" id="PF03466">
    <property type="entry name" value="LysR_substrate"/>
    <property type="match status" value="1"/>
</dbReference>